<dbReference type="SMART" id="SM00568">
    <property type="entry name" value="GRAM"/>
    <property type="match status" value="1"/>
</dbReference>
<dbReference type="InterPro" id="IPR004182">
    <property type="entry name" value="GRAM"/>
</dbReference>
<dbReference type="GO" id="GO:0032934">
    <property type="term" value="F:sterol binding"/>
    <property type="evidence" value="ECO:0007669"/>
    <property type="project" value="TreeGrafter"/>
</dbReference>
<dbReference type="InterPro" id="IPR051482">
    <property type="entry name" value="Cholesterol_transport"/>
</dbReference>
<dbReference type="AlphaFoldDB" id="A0A6P8IWP0"/>
<dbReference type="GO" id="GO:0005886">
    <property type="term" value="C:plasma membrane"/>
    <property type="evidence" value="ECO:0007669"/>
    <property type="project" value="TreeGrafter"/>
</dbReference>
<dbReference type="GO" id="GO:0120015">
    <property type="term" value="F:sterol transfer activity"/>
    <property type="evidence" value="ECO:0007669"/>
    <property type="project" value="TreeGrafter"/>
</dbReference>
<keyword evidence="1" id="KW-0472">Membrane</keyword>
<dbReference type="KEGG" id="aten:116305668"/>
<dbReference type="Proteomes" id="UP000515163">
    <property type="component" value="Unplaced"/>
</dbReference>
<evidence type="ECO:0000313" key="4">
    <source>
        <dbReference type="RefSeq" id="XP_031571487.1"/>
    </source>
</evidence>
<keyword evidence="3" id="KW-1185">Reference proteome</keyword>
<dbReference type="Pfam" id="PF02893">
    <property type="entry name" value="GRAM"/>
    <property type="match status" value="1"/>
</dbReference>
<organism evidence="3 4">
    <name type="scientific">Actinia tenebrosa</name>
    <name type="common">Australian red waratah sea anemone</name>
    <dbReference type="NCBI Taxonomy" id="6105"/>
    <lineage>
        <taxon>Eukaryota</taxon>
        <taxon>Metazoa</taxon>
        <taxon>Cnidaria</taxon>
        <taxon>Anthozoa</taxon>
        <taxon>Hexacorallia</taxon>
        <taxon>Actiniaria</taxon>
        <taxon>Actiniidae</taxon>
        <taxon>Actinia</taxon>
    </lineage>
</organism>
<protein>
    <submittedName>
        <fullName evidence="4">Protein Aster-B-like isoform X1</fullName>
    </submittedName>
</protein>
<dbReference type="Gene3D" id="2.30.29.30">
    <property type="entry name" value="Pleckstrin-homology domain (PH domain)/Phosphotyrosine-binding domain (PTB)"/>
    <property type="match status" value="1"/>
</dbReference>
<dbReference type="GO" id="GO:0005789">
    <property type="term" value="C:endoplasmic reticulum membrane"/>
    <property type="evidence" value="ECO:0007669"/>
    <property type="project" value="TreeGrafter"/>
</dbReference>
<evidence type="ECO:0000259" key="2">
    <source>
        <dbReference type="SMART" id="SM00568"/>
    </source>
</evidence>
<dbReference type="PANTHER" id="PTHR23319">
    <property type="entry name" value="GRAM DOMAIN CONTAINING 1B, ISOFORM E"/>
    <property type="match status" value="1"/>
</dbReference>
<feature type="transmembrane region" description="Helical" evidence="1">
    <location>
        <begin position="329"/>
        <end position="350"/>
    </location>
</feature>
<reference evidence="4" key="1">
    <citation type="submission" date="2025-08" db="UniProtKB">
        <authorList>
            <consortium name="RefSeq"/>
        </authorList>
    </citation>
    <scope>IDENTIFICATION</scope>
    <source>
        <tissue evidence="4">Tentacle</tissue>
    </source>
</reference>
<keyword evidence="1" id="KW-1133">Transmembrane helix</keyword>
<keyword evidence="1" id="KW-0812">Transmembrane</keyword>
<dbReference type="GO" id="GO:0032366">
    <property type="term" value="P:intracellular sterol transport"/>
    <property type="evidence" value="ECO:0007669"/>
    <property type="project" value="TreeGrafter"/>
</dbReference>
<evidence type="ECO:0000313" key="3">
    <source>
        <dbReference type="Proteomes" id="UP000515163"/>
    </source>
</evidence>
<dbReference type="OrthoDB" id="5960980at2759"/>
<dbReference type="GeneID" id="116305668"/>
<accession>A0A6P8IWP0</accession>
<dbReference type="InParanoid" id="A0A6P8IWP0"/>
<dbReference type="GO" id="GO:0140268">
    <property type="term" value="C:endoplasmic reticulum-plasma membrane contact site"/>
    <property type="evidence" value="ECO:0007669"/>
    <property type="project" value="TreeGrafter"/>
</dbReference>
<dbReference type="RefSeq" id="XP_031571487.1">
    <property type="nucleotide sequence ID" value="XM_031715627.1"/>
</dbReference>
<gene>
    <name evidence="4" type="primary">LOC116305668</name>
</gene>
<dbReference type="PANTHER" id="PTHR23319:SF4">
    <property type="entry name" value="GRAM DOMAIN CONTAINING 1B, ISOFORM E"/>
    <property type="match status" value="1"/>
</dbReference>
<dbReference type="CDD" id="cd13220">
    <property type="entry name" value="PH-GRAM_GRAMDC"/>
    <property type="match status" value="1"/>
</dbReference>
<proteinExistence type="predicted"/>
<feature type="domain" description="GRAM" evidence="2">
    <location>
        <begin position="89"/>
        <end position="156"/>
    </location>
</feature>
<name>A0A6P8IWP0_ACTTE</name>
<dbReference type="FunCoup" id="A0A6P8IWP0">
    <property type="interactions" value="48"/>
</dbReference>
<dbReference type="InterPro" id="IPR011993">
    <property type="entry name" value="PH-like_dom_sf"/>
</dbReference>
<sequence>MSFAQAEGTEYNETSSLSSYITEFETFAEEVKESIPEVDFRGRVNRESSSAAQGRSEDLAIKCSSQLSFRSEKQYRFIKTLLSSRTPYDEFHHLFKHVPKDQFPINNFSCALSREILLQGRLFISQGWFCFYSNIFGWETQVTIDCRKIRSITREKTAYVVPNAILITTTDEKHFLSSFLSRETVYKLLIKVWKDISEKPQSSIPNGVSSTVNREPSEESLLENLPFHDVIENDDENEISNAQDVESKLSADSGFFEGQPAAILVTELDSDEQKLIAFDKSLQEEVQCSSSKLPTFASIAVCIASMAEMLYSYFQVGLRLIKRLSKEQLFILVAAIIIMFLMCCSAFLLYRLSVLEPKVFAPRTPTKAYISQQSIQQILKLRKEVYDAEVLRVKKIVSANIDAITQIRDTLKMLQDDLMNQIHQNCTIVDNNVCLMKL</sequence>
<evidence type="ECO:0000256" key="1">
    <source>
        <dbReference type="SAM" id="Phobius"/>
    </source>
</evidence>